<dbReference type="EMBL" id="JAUHMF010000001">
    <property type="protein sequence ID" value="MDT8897677.1"/>
    <property type="molecule type" value="Genomic_DNA"/>
</dbReference>
<name>A0ABU3NNX2_9CHLR</name>
<dbReference type="RefSeq" id="WP_315624340.1">
    <property type="nucleotide sequence ID" value="NZ_JAUHMF010000001.1"/>
</dbReference>
<evidence type="ECO:0000313" key="4">
    <source>
        <dbReference type="Proteomes" id="UP001254165"/>
    </source>
</evidence>
<dbReference type="Proteomes" id="UP001254165">
    <property type="component" value="Unassembled WGS sequence"/>
</dbReference>
<reference evidence="3 4" key="1">
    <citation type="submission" date="2023-07" db="EMBL/GenBank/DDBJ databases">
        <title>Novel species of Thermanaerothrix with wide hydrolytic capabilities.</title>
        <authorList>
            <person name="Zayulina K.S."/>
            <person name="Podosokorskaya O.A."/>
            <person name="Elcheninov A.G."/>
        </authorList>
    </citation>
    <scope>NUCLEOTIDE SEQUENCE [LARGE SCALE GENOMIC DNA]</scope>
    <source>
        <strain evidence="3 4">4228-RoL</strain>
    </source>
</reference>
<proteinExistence type="inferred from homology"/>
<keyword evidence="2" id="KW-1005">Bacterial flagellum biogenesis</keyword>
<protein>
    <submittedName>
        <fullName evidence="3">Flagellar hook capping FlgD N-terminal domain-containing protein</fullName>
    </submittedName>
</protein>
<keyword evidence="3" id="KW-0966">Cell projection</keyword>
<dbReference type="Pfam" id="PF03963">
    <property type="entry name" value="FlgD"/>
    <property type="match status" value="1"/>
</dbReference>
<dbReference type="InterPro" id="IPR005648">
    <property type="entry name" value="FlgD"/>
</dbReference>
<keyword evidence="3" id="KW-0969">Cilium</keyword>
<evidence type="ECO:0000256" key="2">
    <source>
        <dbReference type="ARBA" id="ARBA00022795"/>
    </source>
</evidence>
<organism evidence="3 4">
    <name type="scientific">Thermanaerothrix solaris</name>
    <dbReference type="NCBI Taxonomy" id="3058434"/>
    <lineage>
        <taxon>Bacteria</taxon>
        <taxon>Bacillati</taxon>
        <taxon>Chloroflexota</taxon>
        <taxon>Anaerolineae</taxon>
        <taxon>Anaerolineales</taxon>
        <taxon>Anaerolineaceae</taxon>
        <taxon>Thermanaerothrix</taxon>
    </lineage>
</organism>
<comment type="similarity">
    <text evidence="1">Belongs to the FlgD family.</text>
</comment>
<gene>
    <name evidence="3" type="ORF">QYE77_05310</name>
</gene>
<keyword evidence="3" id="KW-0282">Flagellum</keyword>
<comment type="caution">
    <text evidence="3">The sequence shown here is derived from an EMBL/GenBank/DDBJ whole genome shotgun (WGS) entry which is preliminary data.</text>
</comment>
<sequence length="148" mass="16004">MSTISPVMSLSQINPSNAPINSLSGLSADDFVTLLMAQLRNQNPLEPLQDKDLMAQFAQLNSLEALKQIKEEMEALLQVNLSNFASSLIGKQVTTTNTDGQVIRGTVLGYEIRGGVYYVQVGEAWLPLREITQVSEGGGDGSLHQANL</sequence>
<keyword evidence="4" id="KW-1185">Reference proteome</keyword>
<accession>A0ABU3NNX2</accession>
<evidence type="ECO:0000256" key="1">
    <source>
        <dbReference type="ARBA" id="ARBA00010577"/>
    </source>
</evidence>
<evidence type="ECO:0000313" key="3">
    <source>
        <dbReference type="EMBL" id="MDT8897677.1"/>
    </source>
</evidence>